<sequence>MNNSQRAGRLGLFVLSSAATIALLSGCGSDDKTTETSVSAITPASSTPASTSPPSVGASTSVSPAPTTTTGGTGGTGAGGAPASTAPTTAPESGGPSQTVSGGNSATETTVRTPSPPTGDSMPGDNAGPQGNPGSPGRN</sequence>
<dbReference type="AlphaFoldDB" id="A0A544VXH3"/>
<gene>
    <name evidence="3" type="ORF">D8S82_20785</name>
</gene>
<name>A0A544VXH3_9MYCO</name>
<feature type="compositionally biased region" description="Low complexity" evidence="1">
    <location>
        <begin position="36"/>
        <end position="70"/>
    </location>
</feature>
<reference evidence="3 4" key="1">
    <citation type="submission" date="2018-10" db="EMBL/GenBank/DDBJ databases">
        <title>Draft genome of Mycobacterium hodleri strain B.</title>
        <authorList>
            <person name="Amande T.J."/>
            <person name="Mcgenity T.J."/>
        </authorList>
    </citation>
    <scope>NUCLEOTIDE SEQUENCE [LARGE SCALE GENOMIC DNA]</scope>
    <source>
        <strain evidence="3 4">B</strain>
    </source>
</reference>
<feature type="region of interest" description="Disordered" evidence="1">
    <location>
        <begin position="26"/>
        <end position="139"/>
    </location>
</feature>
<keyword evidence="4" id="KW-1185">Reference proteome</keyword>
<feature type="compositionally biased region" description="Polar residues" evidence="1">
    <location>
        <begin position="95"/>
        <end position="113"/>
    </location>
</feature>
<dbReference type="Proteomes" id="UP000315759">
    <property type="component" value="Unassembled WGS sequence"/>
</dbReference>
<evidence type="ECO:0000313" key="3">
    <source>
        <dbReference type="EMBL" id="TQR84690.1"/>
    </source>
</evidence>
<accession>A0A544VXH3</accession>
<proteinExistence type="predicted"/>
<feature type="compositionally biased region" description="Low complexity" evidence="1">
    <location>
        <begin position="81"/>
        <end position="94"/>
    </location>
</feature>
<protein>
    <recommendedName>
        <fullName evidence="5">Lipoprotein</fullName>
    </recommendedName>
</protein>
<dbReference type="PROSITE" id="PS51257">
    <property type="entry name" value="PROKAR_LIPOPROTEIN"/>
    <property type="match status" value="1"/>
</dbReference>
<keyword evidence="2" id="KW-0732">Signal</keyword>
<organism evidence="3 4">
    <name type="scientific">Mycolicibacterium hodleri</name>
    <dbReference type="NCBI Taxonomy" id="49897"/>
    <lineage>
        <taxon>Bacteria</taxon>
        <taxon>Bacillati</taxon>
        <taxon>Actinomycetota</taxon>
        <taxon>Actinomycetes</taxon>
        <taxon>Mycobacteriales</taxon>
        <taxon>Mycobacteriaceae</taxon>
        <taxon>Mycolicibacterium</taxon>
    </lineage>
</organism>
<evidence type="ECO:0000313" key="4">
    <source>
        <dbReference type="Proteomes" id="UP000315759"/>
    </source>
</evidence>
<evidence type="ECO:0000256" key="1">
    <source>
        <dbReference type="SAM" id="MobiDB-lite"/>
    </source>
</evidence>
<comment type="caution">
    <text evidence="3">The sequence shown here is derived from an EMBL/GenBank/DDBJ whole genome shotgun (WGS) entry which is preliminary data.</text>
</comment>
<dbReference type="EMBL" id="VIFX01000028">
    <property type="protein sequence ID" value="TQR84690.1"/>
    <property type="molecule type" value="Genomic_DNA"/>
</dbReference>
<evidence type="ECO:0008006" key="5">
    <source>
        <dbReference type="Google" id="ProtNLM"/>
    </source>
</evidence>
<feature type="compositionally biased region" description="Gly residues" evidence="1">
    <location>
        <begin position="71"/>
        <end position="80"/>
    </location>
</feature>
<evidence type="ECO:0000256" key="2">
    <source>
        <dbReference type="SAM" id="SignalP"/>
    </source>
</evidence>
<feature type="signal peptide" evidence="2">
    <location>
        <begin position="1"/>
        <end position="21"/>
    </location>
</feature>
<feature type="chain" id="PRO_5038773542" description="Lipoprotein" evidence="2">
    <location>
        <begin position="22"/>
        <end position="139"/>
    </location>
</feature>
<dbReference type="RefSeq" id="WP_142553913.1">
    <property type="nucleotide sequence ID" value="NZ_VIFX01000028.1"/>
</dbReference>